<dbReference type="InterPro" id="IPR017896">
    <property type="entry name" value="4Fe4S_Fe-S-bd"/>
</dbReference>
<dbReference type="Proteomes" id="UP000886657">
    <property type="component" value="Unassembled WGS sequence"/>
</dbReference>
<evidence type="ECO:0000313" key="6">
    <source>
        <dbReference type="Proteomes" id="UP000886657"/>
    </source>
</evidence>
<keyword evidence="3" id="KW-0411">Iron-sulfur</keyword>
<organism evidence="5 6">
    <name type="scientific">Candidatus Geothrix skivensis</name>
    <dbReference type="NCBI Taxonomy" id="2954439"/>
    <lineage>
        <taxon>Bacteria</taxon>
        <taxon>Pseudomonadati</taxon>
        <taxon>Acidobacteriota</taxon>
        <taxon>Holophagae</taxon>
        <taxon>Holophagales</taxon>
        <taxon>Holophagaceae</taxon>
        <taxon>Geothrix</taxon>
    </lineage>
</organism>
<dbReference type="EMBL" id="JADKIO010000005">
    <property type="protein sequence ID" value="MBK9795881.1"/>
    <property type="molecule type" value="Genomic_DNA"/>
</dbReference>
<keyword evidence="2" id="KW-0408">Iron</keyword>
<dbReference type="InterPro" id="IPR017900">
    <property type="entry name" value="4Fe4S_Fe_S_CS"/>
</dbReference>
<reference evidence="5" key="1">
    <citation type="submission" date="2020-10" db="EMBL/GenBank/DDBJ databases">
        <title>Connecting structure to function with the recovery of over 1000 high-quality activated sludge metagenome-assembled genomes encoding full-length rRNA genes using long-read sequencing.</title>
        <authorList>
            <person name="Singleton C.M."/>
            <person name="Petriglieri F."/>
            <person name="Kristensen J.M."/>
            <person name="Kirkegaard R.H."/>
            <person name="Michaelsen T.Y."/>
            <person name="Andersen M.H."/>
            <person name="Karst S.M."/>
            <person name="Dueholm M.S."/>
            <person name="Nielsen P.H."/>
            <person name="Albertsen M."/>
        </authorList>
    </citation>
    <scope>NUCLEOTIDE SEQUENCE</scope>
    <source>
        <strain evidence="5">Skiv_18-Q3-R9-52_MAXAC.067</strain>
    </source>
</reference>
<dbReference type="PROSITE" id="PS00198">
    <property type="entry name" value="4FE4S_FER_1"/>
    <property type="match status" value="1"/>
</dbReference>
<evidence type="ECO:0000256" key="2">
    <source>
        <dbReference type="ARBA" id="ARBA00023004"/>
    </source>
</evidence>
<accession>A0A9D7SH28</accession>
<comment type="caution">
    <text evidence="5">The sequence shown here is derived from an EMBL/GenBank/DDBJ whole genome shotgun (WGS) entry which is preliminary data.</text>
</comment>
<dbReference type="SUPFAM" id="SSF46548">
    <property type="entry name" value="alpha-helical ferredoxin"/>
    <property type="match status" value="1"/>
</dbReference>
<evidence type="ECO:0000259" key="4">
    <source>
        <dbReference type="PROSITE" id="PS51379"/>
    </source>
</evidence>
<dbReference type="GO" id="GO:0051536">
    <property type="term" value="F:iron-sulfur cluster binding"/>
    <property type="evidence" value="ECO:0007669"/>
    <property type="project" value="UniProtKB-KW"/>
</dbReference>
<evidence type="ECO:0000256" key="3">
    <source>
        <dbReference type="ARBA" id="ARBA00023014"/>
    </source>
</evidence>
<sequence length="266" mass="29410">MEAVIQRAKELLEQGEVKAVLGYAKGTGSARRPHFARQAGQLDKLVMDEACVQNLAVYVTKHEVKKLGKVAVVALPVTQRAILQLMAERQLRDGSLAILAVDDGAVKELDSASALEEHLALKAQVLNAKDKASLADLEAMDQGQRWAYWQKELSRCMKCYACRNTCPMCYCDHCTMDCNRPQWVPVASHGIGNLEYHMVRTMHLAGRCVECGDCGRACPVGIPVHLLTIGAEETVHELFGQRAGHKAKLDYALSTFKTDDKESFIR</sequence>
<protein>
    <submittedName>
        <fullName evidence="5">4Fe-4S dicluster domain-containing protein</fullName>
    </submittedName>
</protein>
<dbReference type="PROSITE" id="PS51379">
    <property type="entry name" value="4FE4S_FER_2"/>
    <property type="match status" value="1"/>
</dbReference>
<dbReference type="AlphaFoldDB" id="A0A9D7SH28"/>
<evidence type="ECO:0000313" key="5">
    <source>
        <dbReference type="EMBL" id="MBK9795881.1"/>
    </source>
</evidence>
<keyword evidence="1" id="KW-0479">Metal-binding</keyword>
<dbReference type="GO" id="GO:0046872">
    <property type="term" value="F:metal ion binding"/>
    <property type="evidence" value="ECO:0007669"/>
    <property type="project" value="UniProtKB-KW"/>
</dbReference>
<name>A0A9D7SH28_9BACT</name>
<gene>
    <name evidence="5" type="ORF">IPP58_05205</name>
</gene>
<feature type="domain" description="4Fe-4S ferredoxin-type" evidence="4">
    <location>
        <begin position="199"/>
        <end position="229"/>
    </location>
</feature>
<proteinExistence type="predicted"/>
<evidence type="ECO:0000256" key="1">
    <source>
        <dbReference type="ARBA" id="ARBA00022723"/>
    </source>
</evidence>